<dbReference type="SUPFAM" id="SSF111038">
    <property type="entry name" value="YjbQ-like"/>
    <property type="match status" value="1"/>
</dbReference>
<dbReference type="NCBIfam" id="TIGR00149">
    <property type="entry name" value="TIGR00149_YjbQ"/>
    <property type="match status" value="1"/>
</dbReference>
<accession>A0A1G1WGU4</accession>
<dbReference type="PROSITE" id="PS01314">
    <property type="entry name" value="UPF0047"/>
    <property type="match status" value="1"/>
</dbReference>
<protein>
    <recommendedName>
        <fullName evidence="4">Secondary thiamine-phosphate synthase enzyme</fullName>
    </recommendedName>
</protein>
<comment type="similarity">
    <text evidence="1">Belongs to the UPF0047 family.</text>
</comment>
<evidence type="ECO:0008006" key="4">
    <source>
        <dbReference type="Google" id="ProtNLM"/>
    </source>
</evidence>
<sequence>MIRKVMNKQLEFQTTKKRQLINITPDVQSALQESNTTEGICLIFIPHATAAVLINEDEPGFKADIDKLIGMWIPDADWQHNRVDDNATSHLASALIGQSRCVPVKDGRLQLGTWQQVFLVELDGPRSSRRVTVSVV</sequence>
<dbReference type="EMBL" id="MHCU01000053">
    <property type="protein sequence ID" value="OGY26923.1"/>
    <property type="molecule type" value="Genomic_DNA"/>
</dbReference>
<dbReference type="PANTHER" id="PTHR30615">
    <property type="entry name" value="UNCHARACTERIZED PROTEIN YJBQ-RELATED"/>
    <property type="match status" value="1"/>
</dbReference>
<dbReference type="Pfam" id="PF01894">
    <property type="entry name" value="YjbQ"/>
    <property type="match status" value="1"/>
</dbReference>
<reference evidence="2 3" key="1">
    <citation type="journal article" date="2016" name="Nat. Commun.">
        <title>Thousands of microbial genomes shed light on interconnected biogeochemical processes in an aquifer system.</title>
        <authorList>
            <person name="Anantharaman K."/>
            <person name="Brown C.T."/>
            <person name="Hug L.A."/>
            <person name="Sharon I."/>
            <person name="Castelle C.J."/>
            <person name="Probst A.J."/>
            <person name="Thomas B.C."/>
            <person name="Singh A."/>
            <person name="Wilkins M.J."/>
            <person name="Karaoz U."/>
            <person name="Brodie E.L."/>
            <person name="Williams K.H."/>
            <person name="Hubbard S.S."/>
            <person name="Banfield J.F."/>
        </authorList>
    </citation>
    <scope>NUCLEOTIDE SEQUENCE [LARGE SCALE GENOMIC DNA]</scope>
</reference>
<proteinExistence type="inferred from homology"/>
<dbReference type="Gene3D" id="2.60.120.460">
    <property type="entry name" value="YjbQ-like"/>
    <property type="match status" value="1"/>
</dbReference>
<gene>
    <name evidence="2" type="ORF">A2Z42_00835</name>
</gene>
<dbReference type="PIRSF" id="PIRSF004681">
    <property type="entry name" value="UCP004681"/>
    <property type="match status" value="1"/>
</dbReference>
<name>A0A1G1WGU4_9BACT</name>
<evidence type="ECO:0000313" key="2">
    <source>
        <dbReference type="EMBL" id="OGY26923.1"/>
    </source>
</evidence>
<evidence type="ECO:0000256" key="1">
    <source>
        <dbReference type="ARBA" id="ARBA00005534"/>
    </source>
</evidence>
<dbReference type="PANTHER" id="PTHR30615:SF8">
    <property type="entry name" value="UPF0047 PROTEIN C4A8.02C"/>
    <property type="match status" value="1"/>
</dbReference>
<organism evidence="2 3">
    <name type="scientific">Candidatus Woykebacteria bacterium RBG_19FT_COMBO_43_10</name>
    <dbReference type="NCBI Taxonomy" id="1802598"/>
    <lineage>
        <taxon>Bacteria</taxon>
        <taxon>Candidatus Woykeibacteriota</taxon>
    </lineage>
</organism>
<evidence type="ECO:0000313" key="3">
    <source>
        <dbReference type="Proteomes" id="UP000176645"/>
    </source>
</evidence>
<dbReference type="Proteomes" id="UP000176645">
    <property type="component" value="Unassembled WGS sequence"/>
</dbReference>
<dbReference type="InterPro" id="IPR035917">
    <property type="entry name" value="YjbQ-like_sf"/>
</dbReference>
<dbReference type="AlphaFoldDB" id="A0A1G1WGU4"/>
<dbReference type="InterPro" id="IPR001602">
    <property type="entry name" value="UPF0047_YjbQ-like"/>
</dbReference>
<comment type="caution">
    <text evidence="2">The sequence shown here is derived from an EMBL/GenBank/DDBJ whole genome shotgun (WGS) entry which is preliminary data.</text>
</comment>